<organism evidence="4 5">
    <name type="scientific">Pontibacter qinzhouensis</name>
    <dbReference type="NCBI Taxonomy" id="2603253"/>
    <lineage>
        <taxon>Bacteria</taxon>
        <taxon>Pseudomonadati</taxon>
        <taxon>Bacteroidota</taxon>
        <taxon>Cytophagia</taxon>
        <taxon>Cytophagales</taxon>
        <taxon>Hymenobacteraceae</taxon>
        <taxon>Pontibacter</taxon>
    </lineage>
</organism>
<evidence type="ECO:0000259" key="2">
    <source>
        <dbReference type="Pfam" id="PF00675"/>
    </source>
</evidence>
<dbReference type="PANTHER" id="PTHR11851">
    <property type="entry name" value="METALLOPROTEASE"/>
    <property type="match status" value="1"/>
</dbReference>
<evidence type="ECO:0000259" key="3">
    <source>
        <dbReference type="Pfam" id="PF05193"/>
    </source>
</evidence>
<reference evidence="4 5" key="1">
    <citation type="submission" date="2019-08" db="EMBL/GenBank/DDBJ databases">
        <authorList>
            <person name="Shi S."/>
        </authorList>
    </citation>
    <scope>NUCLEOTIDE SEQUENCE [LARGE SCALE GENOMIC DNA]</scope>
    <source>
        <strain evidence="4 5">GY10130</strain>
    </source>
</reference>
<dbReference type="Pfam" id="PF00675">
    <property type="entry name" value="Peptidase_M16"/>
    <property type="match status" value="1"/>
</dbReference>
<dbReference type="GO" id="GO:0046872">
    <property type="term" value="F:metal ion binding"/>
    <property type="evidence" value="ECO:0007669"/>
    <property type="project" value="InterPro"/>
</dbReference>
<evidence type="ECO:0000313" key="5">
    <source>
        <dbReference type="Proteomes" id="UP000321926"/>
    </source>
</evidence>
<keyword evidence="1" id="KW-0732">Signal</keyword>
<evidence type="ECO:0000313" key="4">
    <source>
        <dbReference type="EMBL" id="TXK51982.1"/>
    </source>
</evidence>
<sequence length="694" mass="76254">MRKTYHLLLLLLVVVSTAKAQTRQTPPEPGPAPKIELGKYESFTLKNGLKVYVVENHKVPVVSMSLVLDRDPILEGEKAGYVSAAGQMMRTGTKSRSKDELDEAVDFIGAELSFTSTGFSASSLTKHLPTLLNLSADALLNPDFKQEELDKVKKQMLASLAQEKDNPDAIARKVRQVLLFGKNHPYGEQMTEQTVESFTLADVQNYYSSYFKPNIAYLAVVGDVKAKEVKKLLNKSAFKNWQKGEVKQLSYPLPQKPAQTEVVIVDRPSAVQTSLALANPADLKPGSPESIPTQLMNNILGGSSTARLFMNLREKHGYTYGAYSSVSSDKLLGYFAASGNVRNAVTDSAVVEFKNELSRIRSEQVSEQELKDAKAYMTGSFARGLENPNTVAFYAINTARYNLPKDYYANYLKKVEAVTVADVQRMAQKHITPDQLYIIAVGNASDIATKLEPFDSEGGISYYNTSGDKLERSTAASLPAGLTAEAVLTNYVQALGGKANIDKLKDVSIISSATMQGTQLQFVQQQKSPDKYHVAILMNNNPMQKVTINGSKGKMEAPMQGVNQEIPADQLNTQLLEAAIFGVLLYDKLGIKTELKGLESIDSKEAYAIEAKQPNGQRTTNYFDKESGLLVKTINSIQSPQGVITQTRSYKNYKEVNGIKFPHAVETSFGPQTIKTEVQSVEVNKGISDDVFKL</sequence>
<accession>A0A5C8KCK2</accession>
<proteinExistence type="predicted"/>
<dbReference type="Proteomes" id="UP000321926">
    <property type="component" value="Unassembled WGS sequence"/>
</dbReference>
<gene>
    <name evidence="4" type="ORF">FVR03_02555</name>
</gene>
<dbReference type="InterPro" id="IPR007863">
    <property type="entry name" value="Peptidase_M16_C"/>
</dbReference>
<name>A0A5C8KCK2_9BACT</name>
<dbReference type="Gene3D" id="3.30.830.10">
    <property type="entry name" value="Metalloenzyme, LuxS/M16 peptidase-like"/>
    <property type="match status" value="2"/>
</dbReference>
<dbReference type="EMBL" id="VRTY01000006">
    <property type="protein sequence ID" value="TXK51982.1"/>
    <property type="molecule type" value="Genomic_DNA"/>
</dbReference>
<feature type="domain" description="Peptidase M16 N-terminal" evidence="2">
    <location>
        <begin position="87"/>
        <end position="173"/>
    </location>
</feature>
<dbReference type="SUPFAM" id="SSF63411">
    <property type="entry name" value="LuxS/MPP-like metallohydrolase"/>
    <property type="match status" value="2"/>
</dbReference>
<dbReference type="RefSeq" id="WP_147920196.1">
    <property type="nucleotide sequence ID" value="NZ_VRTY01000006.1"/>
</dbReference>
<feature type="signal peptide" evidence="1">
    <location>
        <begin position="1"/>
        <end position="20"/>
    </location>
</feature>
<dbReference type="PANTHER" id="PTHR11851:SF224">
    <property type="entry name" value="PROCESSING PROTEASE"/>
    <property type="match status" value="1"/>
</dbReference>
<dbReference type="OrthoDB" id="9811314at2"/>
<feature type="chain" id="PRO_5022669734" evidence="1">
    <location>
        <begin position="21"/>
        <end position="694"/>
    </location>
</feature>
<dbReference type="InterPro" id="IPR011249">
    <property type="entry name" value="Metalloenz_LuxS/M16"/>
</dbReference>
<dbReference type="Gene3D" id="2.50.20.10">
    <property type="entry name" value="Lipoprotein localisation LolA/LolB/LppX"/>
    <property type="match status" value="1"/>
</dbReference>
<dbReference type="AlphaFoldDB" id="A0A5C8KCK2"/>
<protein>
    <submittedName>
        <fullName evidence="4">Insulinase family protein</fullName>
    </submittedName>
</protein>
<keyword evidence="5" id="KW-1185">Reference proteome</keyword>
<dbReference type="InterPro" id="IPR011765">
    <property type="entry name" value="Pept_M16_N"/>
</dbReference>
<comment type="caution">
    <text evidence="4">The sequence shown here is derived from an EMBL/GenBank/DDBJ whole genome shotgun (WGS) entry which is preliminary data.</text>
</comment>
<dbReference type="InterPro" id="IPR050361">
    <property type="entry name" value="MPP/UQCRC_Complex"/>
</dbReference>
<feature type="domain" description="Peptidase M16 C-terminal" evidence="3">
    <location>
        <begin position="197"/>
        <end position="375"/>
    </location>
</feature>
<dbReference type="Pfam" id="PF05193">
    <property type="entry name" value="Peptidase_M16_C"/>
    <property type="match status" value="1"/>
</dbReference>
<evidence type="ECO:0000256" key="1">
    <source>
        <dbReference type="SAM" id="SignalP"/>
    </source>
</evidence>